<name>A0A7W8GIK3_9DEIO</name>
<reference evidence="1 2" key="1">
    <citation type="submission" date="2020-08" db="EMBL/GenBank/DDBJ databases">
        <title>Genomic Encyclopedia of Type Strains, Phase IV (KMG-IV): sequencing the most valuable type-strain genomes for metagenomic binning, comparative biology and taxonomic classification.</title>
        <authorList>
            <person name="Goeker M."/>
        </authorList>
    </citation>
    <scope>NUCLEOTIDE SEQUENCE [LARGE SCALE GENOMIC DNA]</scope>
    <source>
        <strain evidence="1 2">DSM 101791</strain>
    </source>
</reference>
<dbReference type="Gene3D" id="1.50.10.10">
    <property type="match status" value="1"/>
</dbReference>
<dbReference type="Pfam" id="PF06824">
    <property type="entry name" value="Glyco_hydro_125"/>
    <property type="match status" value="1"/>
</dbReference>
<dbReference type="InterPro" id="IPR008928">
    <property type="entry name" value="6-hairpin_glycosidase_sf"/>
</dbReference>
<dbReference type="SMART" id="SM01149">
    <property type="entry name" value="DUF1237"/>
    <property type="match status" value="1"/>
</dbReference>
<proteinExistence type="predicted"/>
<dbReference type="SUPFAM" id="SSF48208">
    <property type="entry name" value="Six-hairpin glycosidases"/>
    <property type="match status" value="1"/>
</dbReference>
<organism evidence="1 2">
    <name type="scientific">Deinococcus budaensis</name>
    <dbReference type="NCBI Taxonomy" id="1665626"/>
    <lineage>
        <taxon>Bacteria</taxon>
        <taxon>Thermotogati</taxon>
        <taxon>Deinococcota</taxon>
        <taxon>Deinococci</taxon>
        <taxon>Deinococcales</taxon>
        <taxon>Deinococcaceae</taxon>
        <taxon>Deinococcus</taxon>
    </lineage>
</organism>
<dbReference type="Proteomes" id="UP000525389">
    <property type="component" value="Unassembled WGS sequence"/>
</dbReference>
<evidence type="ECO:0000313" key="2">
    <source>
        <dbReference type="Proteomes" id="UP000525389"/>
    </source>
</evidence>
<accession>A0A7W8GIK3</accession>
<dbReference type="GO" id="GO:0005975">
    <property type="term" value="P:carbohydrate metabolic process"/>
    <property type="evidence" value="ECO:0007669"/>
    <property type="project" value="InterPro"/>
</dbReference>
<keyword evidence="2" id="KW-1185">Reference proteome</keyword>
<dbReference type="EMBL" id="JACHFN010000017">
    <property type="protein sequence ID" value="MBB5235928.1"/>
    <property type="molecule type" value="Genomic_DNA"/>
</dbReference>
<dbReference type="PANTHER" id="PTHR31047:SF0">
    <property type="entry name" value="MEIOTICALLY UP-REGULATED GENE 157 PROTEIN"/>
    <property type="match status" value="1"/>
</dbReference>
<sequence length="429" mass="46914">MRRTQTSLERLVQDVARDLAGWPDVVRVFARCLPNTLETTVTRRPDGTTFVITGDIPAMWLRDSTAQVWPYVALSAHDPDLRGMLAGLIRGQARCVLLDPYANAFNAEPRGPGHADLPEPHPLVWERKFELDSLLYPLRLAHGYWRATGDTSPLHGEFREAARLILATLRGEQRHAGGGSPYRFHRPNPVLPTDNLPNGGEGNPIGYTGMVWSAFRPSDDACTYNYHVPGNMMAAVELGHLAEIARRVWEDGELAQEALALGGEIAAGIERFGVVDHPAFGRLYAYETDGLGRHLLMDDANVPSLLSLPYLGYRPAGDPVYANTRRFVLSPANPHFYAGAHASGVGSPHTPPGYVWPIALGMAGLTAPPGPEREEALLTLARTTAGTDLMHESFDPGDPAAFTRPWFGWANSVFAELVLAQVRSAARRP</sequence>
<evidence type="ECO:0008006" key="3">
    <source>
        <dbReference type="Google" id="ProtNLM"/>
    </source>
</evidence>
<evidence type="ECO:0000313" key="1">
    <source>
        <dbReference type="EMBL" id="MBB5235928.1"/>
    </source>
</evidence>
<protein>
    <recommendedName>
        <fullName evidence="3">Metal-independent alpha-mannosidase</fullName>
    </recommendedName>
</protein>
<dbReference type="AlphaFoldDB" id="A0A7W8GIK3"/>
<dbReference type="InterPro" id="IPR012341">
    <property type="entry name" value="6hp_glycosidase-like_sf"/>
</dbReference>
<dbReference type="PANTHER" id="PTHR31047">
    <property type="entry name" value="MEIOTICALLY UP-REGULATED GENE 157 PROTEIN"/>
    <property type="match status" value="1"/>
</dbReference>
<comment type="caution">
    <text evidence="1">The sequence shown here is derived from an EMBL/GenBank/DDBJ whole genome shotgun (WGS) entry which is preliminary data.</text>
</comment>
<dbReference type="RefSeq" id="WP_184031538.1">
    <property type="nucleotide sequence ID" value="NZ_JACHFN010000017.1"/>
</dbReference>
<dbReference type="InterPro" id="IPR008313">
    <property type="entry name" value="GH125"/>
</dbReference>
<gene>
    <name evidence="1" type="ORF">HNQ09_003392</name>
</gene>
<dbReference type="PIRSF" id="PIRSF028846">
    <property type="entry name" value="UCP028846"/>
    <property type="match status" value="1"/>
</dbReference>